<name>A0A0F9REB5_9ZZZZ</name>
<dbReference type="AlphaFoldDB" id="A0A0F9REB5"/>
<evidence type="ECO:0000313" key="1">
    <source>
        <dbReference type="EMBL" id="KKN47927.1"/>
    </source>
</evidence>
<protein>
    <submittedName>
        <fullName evidence="1">Uncharacterized protein</fullName>
    </submittedName>
</protein>
<sequence>MAKYIIYRGRAWACTDHAYKEIQKILLSIYGPKEVS</sequence>
<dbReference type="EMBL" id="LAZR01001250">
    <property type="protein sequence ID" value="KKN47927.1"/>
    <property type="molecule type" value="Genomic_DNA"/>
</dbReference>
<proteinExistence type="predicted"/>
<organism evidence="1">
    <name type="scientific">marine sediment metagenome</name>
    <dbReference type="NCBI Taxonomy" id="412755"/>
    <lineage>
        <taxon>unclassified sequences</taxon>
        <taxon>metagenomes</taxon>
        <taxon>ecological metagenomes</taxon>
    </lineage>
</organism>
<reference evidence="1" key="1">
    <citation type="journal article" date="2015" name="Nature">
        <title>Complex archaea that bridge the gap between prokaryotes and eukaryotes.</title>
        <authorList>
            <person name="Spang A."/>
            <person name="Saw J.H."/>
            <person name="Jorgensen S.L."/>
            <person name="Zaremba-Niedzwiedzka K."/>
            <person name="Martijn J."/>
            <person name="Lind A.E."/>
            <person name="van Eijk R."/>
            <person name="Schleper C."/>
            <person name="Guy L."/>
            <person name="Ettema T.J."/>
        </authorList>
    </citation>
    <scope>NUCLEOTIDE SEQUENCE</scope>
</reference>
<comment type="caution">
    <text evidence="1">The sequence shown here is derived from an EMBL/GenBank/DDBJ whole genome shotgun (WGS) entry which is preliminary data.</text>
</comment>
<gene>
    <name evidence="1" type="ORF">LCGC14_0658260</name>
</gene>
<accession>A0A0F9REB5</accession>